<dbReference type="InterPro" id="IPR006311">
    <property type="entry name" value="TAT_signal"/>
</dbReference>
<protein>
    <submittedName>
        <fullName evidence="2">Uncharacterized protein</fullName>
    </submittedName>
</protein>
<keyword evidence="3" id="KW-1185">Reference proteome</keyword>
<sequence length="150" mass="15224">MRRIRTLLTGTTAVGLLTAGLVLGAPAAHASGSGSCVAGDGSTGKGGDGCLYYHANQVGGYFGSAYSINYQGHTFGGCNKNSCDGDGQAVRNNAASVSNWDTACTLHVWVYPLGTSGNIEQSISPWTAGNLNSTLTNNEASQTWSGPGAC</sequence>
<accession>A0A1D7Y2X9</accession>
<dbReference type="RefSeq" id="WP_069776587.1">
    <property type="nucleotide sequence ID" value="NZ_CP017248.1"/>
</dbReference>
<evidence type="ECO:0000313" key="2">
    <source>
        <dbReference type="EMBL" id="AOR29933.1"/>
    </source>
</evidence>
<proteinExistence type="predicted"/>
<gene>
    <name evidence="2" type="ORF">BFF78_01525</name>
</gene>
<evidence type="ECO:0000256" key="1">
    <source>
        <dbReference type="SAM" id="SignalP"/>
    </source>
</evidence>
<dbReference type="PROSITE" id="PS51318">
    <property type="entry name" value="TAT"/>
    <property type="match status" value="1"/>
</dbReference>
<reference evidence="3" key="1">
    <citation type="submission" date="2016-09" db="EMBL/GenBank/DDBJ databases">
        <title>Streptomyces puniciscabiei strain:TW1S1 Genome sequencing and assembly.</title>
        <authorList>
            <person name="Kim M.-K."/>
            <person name="Kim S.B."/>
        </authorList>
    </citation>
    <scope>NUCLEOTIDE SEQUENCE [LARGE SCALE GENOMIC DNA]</scope>
    <source>
        <strain evidence="3">TW1S1</strain>
    </source>
</reference>
<keyword evidence="1" id="KW-0732">Signal</keyword>
<organism evidence="2 3">
    <name type="scientific">Streptomyces fodineus</name>
    <dbReference type="NCBI Taxonomy" id="1904616"/>
    <lineage>
        <taxon>Bacteria</taxon>
        <taxon>Bacillati</taxon>
        <taxon>Actinomycetota</taxon>
        <taxon>Actinomycetes</taxon>
        <taxon>Kitasatosporales</taxon>
        <taxon>Streptomycetaceae</taxon>
        <taxon>Streptomyces</taxon>
    </lineage>
</organism>
<dbReference type="Proteomes" id="UP000094960">
    <property type="component" value="Chromosome"/>
</dbReference>
<dbReference type="EMBL" id="CP017248">
    <property type="protein sequence ID" value="AOR29933.1"/>
    <property type="molecule type" value="Genomic_DNA"/>
</dbReference>
<evidence type="ECO:0000313" key="3">
    <source>
        <dbReference type="Proteomes" id="UP000094960"/>
    </source>
</evidence>
<dbReference type="AlphaFoldDB" id="A0A1D7Y2X9"/>
<feature type="signal peptide" evidence="1">
    <location>
        <begin position="1"/>
        <end position="30"/>
    </location>
</feature>
<feature type="chain" id="PRO_5009102501" evidence="1">
    <location>
        <begin position="31"/>
        <end position="150"/>
    </location>
</feature>
<dbReference type="KEGG" id="spun:BFF78_01525"/>
<name>A0A1D7Y2X9_9ACTN</name>